<evidence type="ECO:0000256" key="6">
    <source>
        <dbReference type="PIRSR" id="PIRSR004846-1"/>
    </source>
</evidence>
<evidence type="ECO:0000256" key="4">
    <source>
        <dbReference type="ARBA" id="ARBA00022729"/>
    </source>
</evidence>
<feature type="binding site" evidence="6">
    <location>
        <position position="30"/>
    </location>
    <ligand>
        <name>molybdate</name>
        <dbReference type="ChEBI" id="CHEBI:36264"/>
    </ligand>
</feature>
<feature type="binding site" evidence="6">
    <location>
        <position position="167"/>
    </location>
    <ligand>
        <name>molybdate</name>
        <dbReference type="ChEBI" id="CHEBI:36264"/>
    </ligand>
</feature>
<evidence type="ECO:0000256" key="1">
    <source>
        <dbReference type="ARBA" id="ARBA00009175"/>
    </source>
</evidence>
<organism evidence="8 9">
    <name type="scientific">Desulfovibrio psychrotolerans</name>
    <dbReference type="NCBI Taxonomy" id="415242"/>
    <lineage>
        <taxon>Bacteria</taxon>
        <taxon>Pseudomonadati</taxon>
        <taxon>Thermodesulfobacteriota</taxon>
        <taxon>Desulfovibrionia</taxon>
        <taxon>Desulfovibrionales</taxon>
        <taxon>Desulfovibrionaceae</taxon>
        <taxon>Desulfovibrio</taxon>
    </lineage>
</organism>
<keyword evidence="4 7" id="KW-0732">Signal</keyword>
<dbReference type="GO" id="GO:0046872">
    <property type="term" value="F:metal ion binding"/>
    <property type="evidence" value="ECO:0007669"/>
    <property type="project" value="UniProtKB-KW"/>
</dbReference>
<accession>A0A7J0BP01</accession>
<keyword evidence="2 6" id="KW-0500">Molybdenum</keyword>
<name>A0A7J0BP01_9BACT</name>
<dbReference type="NCBIfam" id="TIGR01256">
    <property type="entry name" value="modA"/>
    <property type="match status" value="1"/>
</dbReference>
<keyword evidence="3 6" id="KW-0479">Metal-binding</keyword>
<dbReference type="GO" id="GO:0015689">
    <property type="term" value="P:molybdate ion transport"/>
    <property type="evidence" value="ECO:0007669"/>
    <property type="project" value="InterPro"/>
</dbReference>
<evidence type="ECO:0000313" key="9">
    <source>
        <dbReference type="Proteomes" id="UP000503820"/>
    </source>
</evidence>
<dbReference type="PANTHER" id="PTHR30632:SF0">
    <property type="entry name" value="SULFATE-BINDING PROTEIN"/>
    <property type="match status" value="1"/>
</dbReference>
<evidence type="ECO:0000256" key="7">
    <source>
        <dbReference type="SAM" id="SignalP"/>
    </source>
</evidence>
<evidence type="ECO:0000313" key="8">
    <source>
        <dbReference type="EMBL" id="GFM35390.1"/>
    </source>
</evidence>
<feature type="binding site" evidence="6">
    <location>
        <position position="140"/>
    </location>
    <ligand>
        <name>molybdate</name>
        <dbReference type="ChEBI" id="CHEBI:36264"/>
    </ligand>
</feature>
<dbReference type="Proteomes" id="UP000503820">
    <property type="component" value="Unassembled WGS sequence"/>
</dbReference>
<keyword evidence="9" id="KW-1185">Reference proteome</keyword>
<dbReference type="PANTHER" id="PTHR30632">
    <property type="entry name" value="MOLYBDATE-BINDING PERIPLASMIC PROTEIN"/>
    <property type="match status" value="1"/>
</dbReference>
<comment type="caution">
    <text evidence="8">The sequence shown here is derived from an EMBL/GenBank/DDBJ whole genome shotgun (WGS) entry which is preliminary data.</text>
</comment>
<protein>
    <submittedName>
        <fullName evidence="8">Molybdate ABC transporter substrate-binding protein</fullName>
    </submittedName>
</protein>
<evidence type="ECO:0000256" key="2">
    <source>
        <dbReference type="ARBA" id="ARBA00022505"/>
    </source>
</evidence>
<comment type="similarity">
    <text evidence="1">Belongs to the bacterial solute-binding protein ModA family.</text>
</comment>
<feature type="binding site" evidence="6">
    <location>
        <position position="58"/>
    </location>
    <ligand>
        <name>molybdate</name>
        <dbReference type="ChEBI" id="CHEBI:36264"/>
    </ligand>
</feature>
<dbReference type="InterPro" id="IPR050682">
    <property type="entry name" value="ModA/WtpA"/>
</dbReference>
<reference evidence="8 9" key="1">
    <citation type="submission" date="2020-05" db="EMBL/GenBank/DDBJ databases">
        <title>Draft genome sequence of Desulfovibrio psychrotolerans JS1T.</title>
        <authorList>
            <person name="Ueno A."/>
            <person name="Tamazawa S."/>
            <person name="Tamamura S."/>
            <person name="Murakami T."/>
            <person name="Kiyama T."/>
            <person name="Inomata H."/>
            <person name="Amano Y."/>
            <person name="Miyakawa K."/>
            <person name="Tamaki H."/>
            <person name="Naganuma T."/>
            <person name="Kaneko K."/>
        </authorList>
    </citation>
    <scope>NUCLEOTIDE SEQUENCE [LARGE SCALE GENOMIC DNA]</scope>
    <source>
        <strain evidence="8 9">JS1</strain>
    </source>
</reference>
<dbReference type="InterPro" id="IPR005950">
    <property type="entry name" value="ModA"/>
</dbReference>
<feature type="binding site" evidence="6">
    <location>
        <position position="185"/>
    </location>
    <ligand>
        <name>molybdate</name>
        <dbReference type="ChEBI" id="CHEBI:36264"/>
    </ligand>
</feature>
<dbReference type="Pfam" id="PF13531">
    <property type="entry name" value="SBP_bac_11"/>
    <property type="match status" value="1"/>
</dbReference>
<dbReference type="EMBL" id="BLVP01000001">
    <property type="protein sequence ID" value="GFM35390.1"/>
    <property type="molecule type" value="Genomic_DNA"/>
</dbReference>
<feature type="signal peptide" evidence="7">
    <location>
        <begin position="1"/>
        <end position="20"/>
    </location>
</feature>
<feature type="chain" id="PRO_5029819235" evidence="7">
    <location>
        <begin position="21"/>
        <end position="248"/>
    </location>
</feature>
<dbReference type="PIRSF" id="PIRSF004846">
    <property type="entry name" value="ModA"/>
    <property type="match status" value="1"/>
</dbReference>
<evidence type="ECO:0000256" key="5">
    <source>
        <dbReference type="ARBA" id="ARBA00062515"/>
    </source>
</evidence>
<dbReference type="Gene3D" id="3.40.190.10">
    <property type="entry name" value="Periplasmic binding protein-like II"/>
    <property type="match status" value="2"/>
</dbReference>
<gene>
    <name evidence="8" type="primary">modA</name>
    <name evidence="8" type="ORF">DSM19430T_00740</name>
</gene>
<dbReference type="GO" id="GO:0030973">
    <property type="term" value="F:molybdate ion binding"/>
    <property type="evidence" value="ECO:0007669"/>
    <property type="project" value="UniProtKB-ARBA"/>
</dbReference>
<comment type="subunit">
    <text evidence="5">The complex is composed of two ATP-binding proteins (ModC), two transmembrane proteins (ModB) and a solute-binding protein (ModA).</text>
</comment>
<proteinExistence type="inferred from homology"/>
<dbReference type="AlphaFoldDB" id="A0A7J0BP01"/>
<evidence type="ECO:0000256" key="3">
    <source>
        <dbReference type="ARBA" id="ARBA00022723"/>
    </source>
</evidence>
<dbReference type="SUPFAM" id="SSF53850">
    <property type="entry name" value="Periplasmic binding protein-like II"/>
    <property type="match status" value="1"/>
</dbReference>
<dbReference type="GO" id="GO:1901359">
    <property type="term" value="F:tungstate binding"/>
    <property type="evidence" value="ECO:0007669"/>
    <property type="project" value="UniProtKB-ARBA"/>
</dbReference>
<dbReference type="FunFam" id="3.40.190.10:FF:000035">
    <property type="entry name" value="Molybdate ABC transporter substrate-binding protein"/>
    <property type="match status" value="1"/>
</dbReference>
<dbReference type="RefSeq" id="WP_174408118.1">
    <property type="nucleotide sequence ID" value="NZ_BLVP01000001.1"/>
</dbReference>
<sequence>MKRILMAIMCVLLLNIPLHAAELTVSAAASLTDAFGKLETMYEEKHPGLDVVMNFAASGPLYKQIEQGAPVDVFVSANTKWMNTAVEAGFVNREDVSVLLTNALVLAVPAGNKAKVTDMASLTSDSVKLVAVGTPETVPAGEYAKTAIVNSDLWDTLAPKLVYGESVRQVLDYLVRGEVDAGFVYASDAIKGGAAVEVASEIALDEPAEYPMAALKGSAHPEEAKRFTVFLQSEEAKAVLRSFGFSAP</sequence>